<dbReference type="EMBL" id="KE504201">
    <property type="protein sequence ID" value="EPS95743.1"/>
    <property type="molecule type" value="Genomic_DNA"/>
</dbReference>
<dbReference type="STRING" id="743788.S8DX85"/>
<evidence type="ECO:0000313" key="11">
    <source>
        <dbReference type="Proteomes" id="UP000015241"/>
    </source>
</evidence>
<dbReference type="InterPro" id="IPR050121">
    <property type="entry name" value="Cytochrome_P450_monoxygenase"/>
</dbReference>
<evidence type="ECO:0000256" key="1">
    <source>
        <dbReference type="ARBA" id="ARBA00001971"/>
    </source>
</evidence>
<keyword evidence="8" id="KW-0503">Monooxygenase</keyword>
<dbReference type="InterPro" id="IPR002401">
    <property type="entry name" value="Cyt_P450_E_grp-I"/>
</dbReference>
<evidence type="ECO:0000256" key="9">
    <source>
        <dbReference type="PIRSR" id="PIRSR602401-1"/>
    </source>
</evidence>
<comment type="similarity">
    <text evidence="3">Belongs to the cytochrome P450 family.</text>
</comment>
<dbReference type="OrthoDB" id="1470350at2759"/>
<accession>S8DX85</accession>
<dbReference type="GO" id="GO:0020037">
    <property type="term" value="F:heme binding"/>
    <property type="evidence" value="ECO:0007669"/>
    <property type="project" value="InterPro"/>
</dbReference>
<keyword evidence="6" id="KW-0560">Oxidoreductase</keyword>
<comment type="pathway">
    <text evidence="2">Secondary metabolite biosynthesis.</text>
</comment>
<dbReference type="InParanoid" id="S8DX85"/>
<dbReference type="Proteomes" id="UP000015241">
    <property type="component" value="Unassembled WGS sequence"/>
</dbReference>
<keyword evidence="4 9" id="KW-0349">Heme</keyword>
<evidence type="ECO:0000256" key="4">
    <source>
        <dbReference type="ARBA" id="ARBA00022617"/>
    </source>
</evidence>
<organism evidence="10 11">
    <name type="scientific">Fomitopsis schrenkii</name>
    <name type="common">Brown rot fungus</name>
    <dbReference type="NCBI Taxonomy" id="2126942"/>
    <lineage>
        <taxon>Eukaryota</taxon>
        <taxon>Fungi</taxon>
        <taxon>Dikarya</taxon>
        <taxon>Basidiomycota</taxon>
        <taxon>Agaricomycotina</taxon>
        <taxon>Agaricomycetes</taxon>
        <taxon>Polyporales</taxon>
        <taxon>Fomitopsis</taxon>
    </lineage>
</organism>
<feature type="binding site" description="axial binding residue" evidence="9">
    <location>
        <position position="483"/>
    </location>
    <ligand>
        <name>heme</name>
        <dbReference type="ChEBI" id="CHEBI:30413"/>
    </ligand>
    <ligandPart>
        <name>Fe</name>
        <dbReference type="ChEBI" id="CHEBI:18248"/>
    </ligandPart>
</feature>
<evidence type="ECO:0000256" key="3">
    <source>
        <dbReference type="ARBA" id="ARBA00010617"/>
    </source>
</evidence>
<dbReference type="AlphaFoldDB" id="S8DX85"/>
<evidence type="ECO:0000256" key="8">
    <source>
        <dbReference type="ARBA" id="ARBA00023033"/>
    </source>
</evidence>
<dbReference type="InterPro" id="IPR001128">
    <property type="entry name" value="Cyt_P450"/>
</dbReference>
<keyword evidence="11" id="KW-1185">Reference proteome</keyword>
<dbReference type="Pfam" id="PF00067">
    <property type="entry name" value="p450"/>
    <property type="match status" value="1"/>
</dbReference>
<dbReference type="InterPro" id="IPR036396">
    <property type="entry name" value="Cyt_P450_sf"/>
</dbReference>
<dbReference type="eggNOG" id="KOG0157">
    <property type="taxonomic scope" value="Eukaryota"/>
</dbReference>
<evidence type="ECO:0000256" key="5">
    <source>
        <dbReference type="ARBA" id="ARBA00022723"/>
    </source>
</evidence>
<dbReference type="PRINTS" id="PR00385">
    <property type="entry name" value="P450"/>
</dbReference>
<keyword evidence="7 9" id="KW-0408">Iron</keyword>
<dbReference type="GO" id="GO:0004497">
    <property type="term" value="F:monooxygenase activity"/>
    <property type="evidence" value="ECO:0007669"/>
    <property type="project" value="UniProtKB-KW"/>
</dbReference>
<dbReference type="GO" id="GO:0005506">
    <property type="term" value="F:iron ion binding"/>
    <property type="evidence" value="ECO:0007669"/>
    <property type="project" value="InterPro"/>
</dbReference>
<keyword evidence="5 9" id="KW-0479">Metal-binding</keyword>
<name>S8DX85_FOMSC</name>
<dbReference type="GO" id="GO:0016705">
    <property type="term" value="F:oxidoreductase activity, acting on paired donors, with incorporation or reduction of molecular oxygen"/>
    <property type="evidence" value="ECO:0007669"/>
    <property type="project" value="InterPro"/>
</dbReference>
<dbReference type="SUPFAM" id="SSF48264">
    <property type="entry name" value="Cytochrome P450"/>
    <property type="match status" value="1"/>
</dbReference>
<evidence type="ECO:0000256" key="6">
    <source>
        <dbReference type="ARBA" id="ARBA00023002"/>
    </source>
</evidence>
<protein>
    <recommendedName>
        <fullName evidence="12">Cytochrome P450</fullName>
    </recommendedName>
</protein>
<evidence type="ECO:0000313" key="10">
    <source>
        <dbReference type="EMBL" id="EPS95743.1"/>
    </source>
</evidence>
<sequence length="545" mass="59917">MSYNPLSITQGLALCIASWVLWRILKARFTSSPLDNIRGPPPQSFIAGNYAELYDRQGWDFHKRVWAQYGTIAKVHAAFSKPCLYISDPATLNYLFADTNLVEQSSFIVETYRLLLGPGLMSSVGERHRRQRKTLNPVFSQRNLKDMLPVFYGVIHKLRDAIAVQLQDGAKEVDALQWTNRGALEVMGQAGLGYSFDSLQENSSNEFARALKGLFPAMQRIGFVRTFTPLFLKLGPRSVRRGLAQLVARVWAPARDLLAVVDTLDLKAREILAAKRRSLAGTLKAGEGRDLMACLLKANEEAEAEDRLTEEELLGQVASFVLAGSDTTGITLARILQHLAEHPDAQEKLRKEVAGARGSGGGELSYEELARLPYLDAVVKETLRLNTPPTMVSRQLCKDVVAPIGTPITGRDGRLMKEIVIPKGTIAFLGLLAVNVSPAIWGADAGEWKPERWLAPPPPSLVEARVPGVYSSMMTFVGGNRTCIGLKFAELELKAMLSVLLDSFSFAPSGKNIVWNIATVRYPTVGIEGVKPELPLLVTPLTKIV</sequence>
<evidence type="ECO:0008006" key="12">
    <source>
        <dbReference type="Google" id="ProtNLM"/>
    </source>
</evidence>
<dbReference type="HOGENOM" id="CLU_001570_5_11_1"/>
<evidence type="ECO:0000256" key="7">
    <source>
        <dbReference type="ARBA" id="ARBA00023004"/>
    </source>
</evidence>
<gene>
    <name evidence="10" type="ORF">FOMPIDRAFT_1053920</name>
</gene>
<dbReference type="Gene3D" id="1.10.630.10">
    <property type="entry name" value="Cytochrome P450"/>
    <property type="match status" value="1"/>
</dbReference>
<reference evidence="10 11" key="1">
    <citation type="journal article" date="2012" name="Science">
        <title>The Paleozoic origin of enzymatic lignin decomposition reconstructed from 31 fungal genomes.</title>
        <authorList>
            <person name="Floudas D."/>
            <person name="Binder M."/>
            <person name="Riley R."/>
            <person name="Barry K."/>
            <person name="Blanchette R.A."/>
            <person name="Henrissat B."/>
            <person name="Martinez A.T."/>
            <person name="Otillar R."/>
            <person name="Spatafora J.W."/>
            <person name="Yadav J.S."/>
            <person name="Aerts A."/>
            <person name="Benoit I."/>
            <person name="Boyd A."/>
            <person name="Carlson A."/>
            <person name="Copeland A."/>
            <person name="Coutinho P.M."/>
            <person name="de Vries R.P."/>
            <person name="Ferreira P."/>
            <person name="Findley K."/>
            <person name="Foster B."/>
            <person name="Gaskell J."/>
            <person name="Glotzer D."/>
            <person name="Gorecki P."/>
            <person name="Heitman J."/>
            <person name="Hesse C."/>
            <person name="Hori C."/>
            <person name="Igarashi K."/>
            <person name="Jurgens J.A."/>
            <person name="Kallen N."/>
            <person name="Kersten P."/>
            <person name="Kohler A."/>
            <person name="Kuees U."/>
            <person name="Kumar T.K.A."/>
            <person name="Kuo A."/>
            <person name="LaButti K."/>
            <person name="Larrondo L.F."/>
            <person name="Lindquist E."/>
            <person name="Ling A."/>
            <person name="Lombard V."/>
            <person name="Lucas S."/>
            <person name="Lundell T."/>
            <person name="Martin R."/>
            <person name="McLaughlin D.J."/>
            <person name="Morgenstern I."/>
            <person name="Morin E."/>
            <person name="Murat C."/>
            <person name="Nagy L.G."/>
            <person name="Nolan M."/>
            <person name="Ohm R.A."/>
            <person name="Patyshakuliyeva A."/>
            <person name="Rokas A."/>
            <person name="Ruiz-Duenas F.J."/>
            <person name="Sabat G."/>
            <person name="Salamov A."/>
            <person name="Samejima M."/>
            <person name="Schmutz J."/>
            <person name="Slot J.C."/>
            <person name="St John F."/>
            <person name="Stenlid J."/>
            <person name="Sun H."/>
            <person name="Sun S."/>
            <person name="Syed K."/>
            <person name="Tsang A."/>
            <person name="Wiebenga A."/>
            <person name="Young D."/>
            <person name="Pisabarro A."/>
            <person name="Eastwood D.C."/>
            <person name="Martin F."/>
            <person name="Cullen D."/>
            <person name="Grigoriev I.V."/>
            <person name="Hibbett D.S."/>
        </authorList>
    </citation>
    <scope>NUCLEOTIDE SEQUENCE</scope>
    <source>
        <strain evidence="11">FP-58527</strain>
    </source>
</reference>
<dbReference type="PRINTS" id="PR00463">
    <property type="entry name" value="EP450I"/>
</dbReference>
<dbReference type="PANTHER" id="PTHR24305">
    <property type="entry name" value="CYTOCHROME P450"/>
    <property type="match status" value="1"/>
</dbReference>
<proteinExistence type="inferred from homology"/>
<evidence type="ECO:0000256" key="2">
    <source>
        <dbReference type="ARBA" id="ARBA00005179"/>
    </source>
</evidence>
<dbReference type="PANTHER" id="PTHR24305:SF166">
    <property type="entry name" value="CYTOCHROME P450 12A4, MITOCHONDRIAL-RELATED"/>
    <property type="match status" value="1"/>
</dbReference>
<comment type="cofactor">
    <cofactor evidence="1 9">
        <name>heme</name>
        <dbReference type="ChEBI" id="CHEBI:30413"/>
    </cofactor>
</comment>